<keyword evidence="1" id="KW-0808">Transferase</keyword>
<dbReference type="Proteomes" id="UP000759443">
    <property type="component" value="Unassembled WGS sequence"/>
</dbReference>
<organism evidence="4 5">
    <name type="scientific">Rhizobium halophytocola</name>
    <dbReference type="NCBI Taxonomy" id="735519"/>
    <lineage>
        <taxon>Bacteria</taxon>
        <taxon>Pseudomonadati</taxon>
        <taxon>Pseudomonadota</taxon>
        <taxon>Alphaproteobacteria</taxon>
        <taxon>Hyphomicrobiales</taxon>
        <taxon>Rhizobiaceae</taxon>
        <taxon>Rhizobium/Agrobacterium group</taxon>
        <taxon>Rhizobium</taxon>
    </lineage>
</organism>
<dbReference type="InterPro" id="IPR016181">
    <property type="entry name" value="Acyl_CoA_acyltransferase"/>
</dbReference>
<keyword evidence="5" id="KW-1185">Reference proteome</keyword>
<dbReference type="CDD" id="cd04301">
    <property type="entry name" value="NAT_SF"/>
    <property type="match status" value="1"/>
</dbReference>
<gene>
    <name evidence="4" type="ORF">J2Z17_002900</name>
</gene>
<accession>A0ABS4E0J3</accession>
<dbReference type="SUPFAM" id="SSF55729">
    <property type="entry name" value="Acyl-CoA N-acyltransferases (Nat)"/>
    <property type="match status" value="1"/>
</dbReference>
<dbReference type="Pfam" id="PF00583">
    <property type="entry name" value="Acetyltransf_1"/>
    <property type="match status" value="1"/>
</dbReference>
<proteinExistence type="predicted"/>
<dbReference type="EMBL" id="JAGGJU010000007">
    <property type="protein sequence ID" value="MBP1851455.1"/>
    <property type="molecule type" value="Genomic_DNA"/>
</dbReference>
<evidence type="ECO:0000256" key="2">
    <source>
        <dbReference type="ARBA" id="ARBA00023315"/>
    </source>
</evidence>
<dbReference type="InterPro" id="IPR000182">
    <property type="entry name" value="GNAT_dom"/>
</dbReference>
<evidence type="ECO:0000256" key="1">
    <source>
        <dbReference type="ARBA" id="ARBA00022679"/>
    </source>
</evidence>
<dbReference type="PROSITE" id="PS51186">
    <property type="entry name" value="GNAT"/>
    <property type="match status" value="1"/>
</dbReference>
<dbReference type="PANTHER" id="PTHR43800:SF1">
    <property type="entry name" value="PEPTIDYL-LYSINE N-ACETYLTRANSFERASE YJAB"/>
    <property type="match status" value="1"/>
</dbReference>
<name>A0ABS4E0J3_9HYPH</name>
<reference evidence="4 5" key="1">
    <citation type="submission" date="2021-03" db="EMBL/GenBank/DDBJ databases">
        <title>Genomic Encyclopedia of Type Strains, Phase IV (KMG-IV): sequencing the most valuable type-strain genomes for metagenomic binning, comparative biology and taxonomic classification.</title>
        <authorList>
            <person name="Goeker M."/>
        </authorList>
    </citation>
    <scope>NUCLEOTIDE SEQUENCE [LARGE SCALE GENOMIC DNA]</scope>
    <source>
        <strain evidence="4 5">DSM 21600</strain>
    </source>
</reference>
<dbReference type="Gene3D" id="3.40.630.30">
    <property type="match status" value="1"/>
</dbReference>
<sequence>MPIADAHLHRTRIAAGLTWVSTDASGRPLGFITIERHDDTIHIAELSVGRAAQGHGHGRALMDAVIAAAMHSGAAAITLTTFRDVAWNRPFYERLGFSIVDDRTAGPRLIAVLQAEAQLGFDPATRCAMRRLLRG</sequence>
<comment type="caution">
    <text evidence="4">The sequence shown here is derived from an EMBL/GenBank/DDBJ whole genome shotgun (WGS) entry which is preliminary data.</text>
</comment>
<protein>
    <submittedName>
        <fullName evidence="4">GNAT superfamily N-acetyltransferase</fullName>
    </submittedName>
</protein>
<keyword evidence="2" id="KW-0012">Acyltransferase</keyword>
<dbReference type="RefSeq" id="WP_209946181.1">
    <property type="nucleotide sequence ID" value="NZ_JAGGJU010000007.1"/>
</dbReference>
<evidence type="ECO:0000259" key="3">
    <source>
        <dbReference type="PROSITE" id="PS51186"/>
    </source>
</evidence>
<dbReference type="PANTHER" id="PTHR43800">
    <property type="entry name" value="PEPTIDYL-LYSINE N-ACETYLTRANSFERASE YJAB"/>
    <property type="match status" value="1"/>
</dbReference>
<evidence type="ECO:0000313" key="5">
    <source>
        <dbReference type="Proteomes" id="UP000759443"/>
    </source>
</evidence>
<feature type="domain" description="N-acetyltransferase" evidence="3">
    <location>
        <begin position="1"/>
        <end position="116"/>
    </location>
</feature>
<evidence type="ECO:0000313" key="4">
    <source>
        <dbReference type="EMBL" id="MBP1851455.1"/>
    </source>
</evidence>